<evidence type="ECO:0000313" key="2">
    <source>
        <dbReference type="EMBL" id="OGZ17951.1"/>
    </source>
</evidence>
<reference evidence="2 3" key="1">
    <citation type="journal article" date="2016" name="Nat. Commun.">
        <title>Thousands of microbial genomes shed light on interconnected biogeochemical processes in an aquifer system.</title>
        <authorList>
            <person name="Anantharaman K."/>
            <person name="Brown C.T."/>
            <person name="Hug L.A."/>
            <person name="Sharon I."/>
            <person name="Castelle C.J."/>
            <person name="Probst A.J."/>
            <person name="Thomas B.C."/>
            <person name="Singh A."/>
            <person name="Wilkins M.J."/>
            <person name="Karaoz U."/>
            <person name="Brodie E.L."/>
            <person name="Williams K.H."/>
            <person name="Hubbard S.S."/>
            <person name="Banfield J.F."/>
        </authorList>
    </citation>
    <scope>NUCLEOTIDE SEQUENCE [LARGE SCALE GENOMIC DNA]</scope>
</reference>
<feature type="transmembrane region" description="Helical" evidence="1">
    <location>
        <begin position="127"/>
        <end position="154"/>
    </location>
</feature>
<keyword evidence="1" id="KW-0812">Transmembrane</keyword>
<evidence type="ECO:0000313" key="3">
    <source>
        <dbReference type="Proteomes" id="UP000178893"/>
    </source>
</evidence>
<feature type="transmembrane region" description="Helical" evidence="1">
    <location>
        <begin position="272"/>
        <end position="291"/>
    </location>
</feature>
<dbReference type="AlphaFoldDB" id="A0A1G2DY24"/>
<dbReference type="EMBL" id="MHLW01000021">
    <property type="protein sequence ID" value="OGZ17951.1"/>
    <property type="molecule type" value="Genomic_DNA"/>
</dbReference>
<keyword evidence="1" id="KW-1133">Transmembrane helix</keyword>
<evidence type="ECO:0000256" key="1">
    <source>
        <dbReference type="SAM" id="Phobius"/>
    </source>
</evidence>
<proteinExistence type="predicted"/>
<feature type="transmembrane region" description="Helical" evidence="1">
    <location>
        <begin position="7"/>
        <end position="24"/>
    </location>
</feature>
<keyword evidence="1" id="KW-0472">Membrane</keyword>
<sequence length="303" mass="34078">METRKRAVACLVGGIFGMLVALTIKPIFSWLWVTTGMTAGAILAYFCYDLRQVFEKASLAWKKTFGYISDWWLKTDQEVRNWKTGAFFKFCFATSIFPTIVLSYLFICSRPPEDIGDISAVNTENFIYSFAISCFLWLMAGIVPALLFLLLAWLGITFVEKKFWFPFFITEGPITTEEKIAALEKKGFAKTTPTVARLFRWSIEGIAFIIFAIFYFGIPFFLRIVVSLIRFVCILIRLIHSEGRIASALYSALAILISCLFWGRNAETTTESAFAVISAGIIGAGFGFLSCKISQRLGLAPNK</sequence>
<comment type="caution">
    <text evidence="2">The sequence shown here is derived from an EMBL/GenBank/DDBJ whole genome shotgun (WGS) entry which is preliminary data.</text>
</comment>
<dbReference type="Proteomes" id="UP000178893">
    <property type="component" value="Unassembled WGS sequence"/>
</dbReference>
<gene>
    <name evidence="2" type="ORF">A2V72_00430</name>
</gene>
<feature type="transmembrane region" description="Helical" evidence="1">
    <location>
        <begin position="86"/>
        <end position="107"/>
    </location>
</feature>
<feature type="transmembrane region" description="Helical" evidence="1">
    <location>
        <begin position="30"/>
        <end position="48"/>
    </location>
</feature>
<organism evidence="2 3">
    <name type="scientific">Candidatus Nealsonbacteria bacterium RBG_13_37_56</name>
    <dbReference type="NCBI Taxonomy" id="1801661"/>
    <lineage>
        <taxon>Bacteria</taxon>
        <taxon>Candidatus Nealsoniibacteriota</taxon>
    </lineage>
</organism>
<feature type="transmembrane region" description="Helical" evidence="1">
    <location>
        <begin position="198"/>
        <end position="218"/>
    </location>
</feature>
<name>A0A1G2DY24_9BACT</name>
<protein>
    <submittedName>
        <fullName evidence="2">Uncharacterized protein</fullName>
    </submittedName>
</protein>
<accession>A0A1G2DY24</accession>
<feature type="transmembrane region" description="Helical" evidence="1">
    <location>
        <begin position="247"/>
        <end position="266"/>
    </location>
</feature>